<name>A0ABT8KZF6_9BACT</name>
<keyword evidence="5" id="KW-1185">Reference proteome</keyword>
<dbReference type="EMBL" id="JAUJEB010000001">
    <property type="protein sequence ID" value="MDN5210867.1"/>
    <property type="molecule type" value="Genomic_DNA"/>
</dbReference>
<dbReference type="RefSeq" id="WP_346756207.1">
    <property type="nucleotide sequence ID" value="NZ_JAUJEB010000001.1"/>
</dbReference>
<gene>
    <name evidence="4" type="ORF">QQ020_02370</name>
</gene>
<organism evidence="4 5">
    <name type="scientific">Agaribacillus aureus</name>
    <dbReference type="NCBI Taxonomy" id="3051825"/>
    <lineage>
        <taxon>Bacteria</taxon>
        <taxon>Pseudomonadati</taxon>
        <taxon>Bacteroidota</taxon>
        <taxon>Cytophagia</taxon>
        <taxon>Cytophagales</taxon>
        <taxon>Splendidivirgaceae</taxon>
        <taxon>Agaribacillus</taxon>
    </lineage>
</organism>
<keyword evidence="3" id="KW-0732">Signal</keyword>
<reference evidence="4" key="1">
    <citation type="submission" date="2023-06" db="EMBL/GenBank/DDBJ databases">
        <title>Genomic of Agaribacillus aureum.</title>
        <authorList>
            <person name="Wang G."/>
        </authorList>
    </citation>
    <scope>NUCLEOTIDE SEQUENCE</scope>
    <source>
        <strain evidence="4">BMA12</strain>
    </source>
</reference>
<evidence type="ECO:0000313" key="5">
    <source>
        <dbReference type="Proteomes" id="UP001172083"/>
    </source>
</evidence>
<evidence type="ECO:0000256" key="2">
    <source>
        <dbReference type="ARBA" id="ARBA00022448"/>
    </source>
</evidence>
<evidence type="ECO:0000256" key="1">
    <source>
        <dbReference type="ARBA" id="ARBA00008520"/>
    </source>
</evidence>
<proteinExistence type="inferred from homology"/>
<dbReference type="Gene3D" id="3.40.190.10">
    <property type="entry name" value="Periplasmic binding protein-like II"/>
    <property type="match status" value="1"/>
</dbReference>
<accession>A0ABT8KZF6</accession>
<dbReference type="InterPro" id="IPR006059">
    <property type="entry name" value="SBP"/>
</dbReference>
<comment type="caution">
    <text evidence="4">The sequence shown here is derived from an EMBL/GenBank/DDBJ whole genome shotgun (WGS) entry which is preliminary data.</text>
</comment>
<dbReference type="PANTHER" id="PTHR30061">
    <property type="entry name" value="MALTOSE-BINDING PERIPLASMIC PROTEIN"/>
    <property type="match status" value="1"/>
</dbReference>
<sequence>MIVLKGITWKNPRGYDPLVAASARYNALFPEIQVAWEQYPWYEFEQRILDDFNQKKRIYDLIMFDHPWTGTLAANGWLLPWDDYLPESYTRELKQRVVAPSVESYHYDDKQWALPLDAASHCALYQKSPGLKGELPDTWEMIGAWALEQQKAGYKTPLVLSLQGVLGSCLFLSMMASYGQPAFSDPEAENINIEAAKYVLSLLKELQVYSPPGSSKWGPWDIYDRFCENQDLLYSPSIFGYVNYLGPNNAGKNLYVSTVPSFQHRNKPCAIIGGVGLGLTYSCTDVNAAVGYGRFLMSDQVQKEVFPAHYGQPSVKGVWEDIALNRAVNNFYLDLRPNMDNGYIRPRYNGFHSVELAIGDTLQKWWDDDTDLETTVAKLSEIKPTLKH</sequence>
<evidence type="ECO:0000313" key="4">
    <source>
        <dbReference type="EMBL" id="MDN5210867.1"/>
    </source>
</evidence>
<evidence type="ECO:0000256" key="3">
    <source>
        <dbReference type="ARBA" id="ARBA00022729"/>
    </source>
</evidence>
<dbReference type="PANTHER" id="PTHR30061:SF50">
    <property type="entry name" value="MALTOSE_MALTODEXTRIN-BINDING PERIPLASMIC PROTEIN"/>
    <property type="match status" value="1"/>
</dbReference>
<comment type="similarity">
    <text evidence="1">Belongs to the bacterial solute-binding protein 1 family.</text>
</comment>
<dbReference type="SUPFAM" id="SSF53850">
    <property type="entry name" value="Periplasmic binding protein-like II"/>
    <property type="match status" value="1"/>
</dbReference>
<dbReference type="Pfam" id="PF01547">
    <property type="entry name" value="SBP_bac_1"/>
    <property type="match status" value="1"/>
</dbReference>
<dbReference type="Proteomes" id="UP001172083">
    <property type="component" value="Unassembled WGS sequence"/>
</dbReference>
<protein>
    <submittedName>
        <fullName evidence="4">Extracellular solute-binding protein</fullName>
    </submittedName>
</protein>
<keyword evidence="2" id="KW-0813">Transport</keyword>